<evidence type="ECO:0000313" key="1">
    <source>
        <dbReference type="EMBL" id="OLP83882.1"/>
    </source>
</evidence>
<accession>A0A1Q9CLU3</accession>
<reference evidence="1 2" key="1">
    <citation type="submission" date="2016-02" db="EMBL/GenBank/DDBJ databases">
        <title>Genome analysis of coral dinoflagellate symbionts highlights evolutionary adaptations to a symbiotic lifestyle.</title>
        <authorList>
            <person name="Aranda M."/>
            <person name="Li Y."/>
            <person name="Liew Y.J."/>
            <person name="Baumgarten S."/>
            <person name="Simakov O."/>
            <person name="Wilson M."/>
            <person name="Piel J."/>
            <person name="Ashoor H."/>
            <person name="Bougouffa S."/>
            <person name="Bajic V.B."/>
            <person name="Ryu T."/>
            <person name="Ravasi T."/>
            <person name="Bayer T."/>
            <person name="Micklem G."/>
            <person name="Kim H."/>
            <person name="Bhak J."/>
            <person name="Lajeunesse T.C."/>
            <person name="Voolstra C.R."/>
        </authorList>
    </citation>
    <scope>NUCLEOTIDE SEQUENCE [LARGE SCALE GENOMIC DNA]</scope>
    <source>
        <strain evidence="1 2">CCMP2467</strain>
    </source>
</reference>
<dbReference type="OrthoDB" id="444174at2759"/>
<protein>
    <submittedName>
        <fullName evidence="1">Uncharacterized protein</fullName>
    </submittedName>
</protein>
<proteinExistence type="predicted"/>
<keyword evidence="2" id="KW-1185">Reference proteome</keyword>
<gene>
    <name evidence="1" type="ORF">AK812_SmicGene35303</name>
</gene>
<comment type="caution">
    <text evidence="1">The sequence shown here is derived from an EMBL/GenBank/DDBJ whole genome shotgun (WGS) entry which is preliminary data.</text>
</comment>
<name>A0A1Q9CLU3_SYMMI</name>
<organism evidence="1 2">
    <name type="scientific">Symbiodinium microadriaticum</name>
    <name type="common">Dinoflagellate</name>
    <name type="synonym">Zooxanthella microadriatica</name>
    <dbReference type="NCBI Taxonomy" id="2951"/>
    <lineage>
        <taxon>Eukaryota</taxon>
        <taxon>Sar</taxon>
        <taxon>Alveolata</taxon>
        <taxon>Dinophyceae</taxon>
        <taxon>Suessiales</taxon>
        <taxon>Symbiodiniaceae</taxon>
        <taxon>Symbiodinium</taxon>
    </lineage>
</organism>
<sequence>MVYEHLDLDELLIATCSCRWQHHRLKHLGWLNITAPSPCNVKLLSLMSAVTTLSAVVISGTRPDGSADADVAARLPFALTAVPKLTRLILTGGAGWHGEDSSEDVMDIIYSLTRSLAKACQSMAFQNLEWIDLGYMHCPKDFDETASCSCDVVAQYFPVATVIEFLVRGDLCLSRLELLQLALGLGVDLSGAFDGNKAITVFHHVLKGFHPGDVPSREDLGMDVECCAVINHMVEFGGALPDSKLLADAWNGELFEFDFPGYADCLSAWLLSGDVRQKKFVWHREKRHGLAPSLQLKWLSFQF</sequence>
<evidence type="ECO:0000313" key="2">
    <source>
        <dbReference type="Proteomes" id="UP000186817"/>
    </source>
</evidence>
<dbReference type="EMBL" id="LSRX01001085">
    <property type="protein sequence ID" value="OLP83882.1"/>
    <property type="molecule type" value="Genomic_DNA"/>
</dbReference>
<dbReference type="AlphaFoldDB" id="A0A1Q9CLU3"/>
<dbReference type="Proteomes" id="UP000186817">
    <property type="component" value="Unassembled WGS sequence"/>
</dbReference>